<dbReference type="PANTHER" id="PTHR30146:SF109">
    <property type="entry name" value="HTH-TYPE TRANSCRIPTIONAL REGULATOR GALS"/>
    <property type="match status" value="1"/>
</dbReference>
<reference evidence="5 6" key="1">
    <citation type="journal article" date="2016" name="Plant Dis.">
        <title>Improved production of propionic acid using genome shuffling.</title>
        <authorList>
            <person name="Luna-Flores C.H."/>
            <person name="Palfreyman R.W."/>
            <person name="Kromer J.O."/>
            <person name="Nielsen L.K."/>
            <person name="Marcellin E."/>
        </authorList>
    </citation>
    <scope>NUCLEOTIDE SEQUENCE [LARGE SCALE GENOMIC DNA]</scope>
    <source>
        <strain evidence="5 6">F3E8</strain>
    </source>
</reference>
<keyword evidence="3" id="KW-0804">Transcription</keyword>
<gene>
    <name evidence="5" type="ORF">A8L58_14880</name>
</gene>
<keyword evidence="2" id="KW-0238">DNA-binding</keyword>
<organism evidence="5 6">
    <name type="scientific">Acidipropionibacterium acidipropionici</name>
    <dbReference type="NCBI Taxonomy" id="1748"/>
    <lineage>
        <taxon>Bacteria</taxon>
        <taxon>Bacillati</taxon>
        <taxon>Actinomycetota</taxon>
        <taxon>Actinomycetes</taxon>
        <taxon>Propionibacteriales</taxon>
        <taxon>Propionibacteriaceae</taxon>
        <taxon>Acidipropionibacterium</taxon>
    </lineage>
</organism>
<dbReference type="Gene3D" id="3.40.50.2300">
    <property type="match status" value="2"/>
</dbReference>
<evidence type="ECO:0000313" key="5">
    <source>
        <dbReference type="EMBL" id="AOZ47750.1"/>
    </source>
</evidence>
<sequence length="332" mass="35772">MCARQTRPVTRTDVAREAGVSTAVVSYVVNNDPGHVSEATRARVRDAIRRLGYRPNASARALKTGQTGLIGLVVPEVLNPYYAEFVEALDRAASERGSSILLGLTHKDPEGEEKTVRSLVARGVDSLIYQCDFNDEKAYRMGGDSMPRVLLDRSEPLPGLVTVGADSTGGARQVVEHLVGHGHRRIGYVGGRMVGRKSDLRLAAWRQVMAEHHLDAPEPVLTDWSREGGYRSVGDLMDRDDPPTAIFAGSDFTAVGVLQALHDRGLQVPGDVAVASFDGTADSAYTYPALTTVRQPFDEMAGRAVDLLAEDGRAPQSTVFPMALVVRSSCGC</sequence>
<evidence type="ECO:0000259" key="4">
    <source>
        <dbReference type="PROSITE" id="PS50932"/>
    </source>
</evidence>
<dbReference type="SMART" id="SM00354">
    <property type="entry name" value="HTH_LACI"/>
    <property type="match status" value="1"/>
</dbReference>
<dbReference type="CDD" id="cd06267">
    <property type="entry name" value="PBP1_LacI_sugar_binding-like"/>
    <property type="match status" value="1"/>
</dbReference>
<dbReference type="InterPro" id="IPR010982">
    <property type="entry name" value="Lambda_DNA-bd_dom_sf"/>
</dbReference>
<dbReference type="PROSITE" id="PS50932">
    <property type="entry name" value="HTH_LACI_2"/>
    <property type="match status" value="1"/>
</dbReference>
<feature type="domain" description="HTH lacI-type" evidence="4">
    <location>
        <begin position="9"/>
        <end position="64"/>
    </location>
</feature>
<dbReference type="SUPFAM" id="SSF47413">
    <property type="entry name" value="lambda repressor-like DNA-binding domains"/>
    <property type="match status" value="1"/>
</dbReference>
<evidence type="ECO:0000313" key="6">
    <source>
        <dbReference type="Proteomes" id="UP000178666"/>
    </source>
</evidence>
<name>A0ABM6FNG6_9ACTN</name>
<dbReference type="InterPro" id="IPR000843">
    <property type="entry name" value="HTH_LacI"/>
</dbReference>
<dbReference type="Pfam" id="PF00356">
    <property type="entry name" value="LacI"/>
    <property type="match status" value="1"/>
</dbReference>
<dbReference type="EMBL" id="CP015970">
    <property type="protein sequence ID" value="AOZ47750.1"/>
    <property type="molecule type" value="Genomic_DNA"/>
</dbReference>
<dbReference type="Gene3D" id="1.10.260.40">
    <property type="entry name" value="lambda repressor-like DNA-binding domains"/>
    <property type="match status" value="1"/>
</dbReference>
<dbReference type="SUPFAM" id="SSF53822">
    <property type="entry name" value="Periplasmic binding protein-like I"/>
    <property type="match status" value="1"/>
</dbReference>
<evidence type="ECO:0000256" key="1">
    <source>
        <dbReference type="ARBA" id="ARBA00023015"/>
    </source>
</evidence>
<dbReference type="InterPro" id="IPR028082">
    <property type="entry name" value="Peripla_BP_I"/>
</dbReference>
<keyword evidence="1" id="KW-0805">Transcription regulation</keyword>
<proteinExistence type="predicted"/>
<protein>
    <recommendedName>
        <fullName evidence="4">HTH lacI-type domain-containing protein</fullName>
    </recommendedName>
</protein>
<dbReference type="Pfam" id="PF13377">
    <property type="entry name" value="Peripla_BP_3"/>
    <property type="match status" value="1"/>
</dbReference>
<dbReference type="Proteomes" id="UP000178666">
    <property type="component" value="Chromosome"/>
</dbReference>
<evidence type="ECO:0000256" key="3">
    <source>
        <dbReference type="ARBA" id="ARBA00023163"/>
    </source>
</evidence>
<dbReference type="CDD" id="cd01392">
    <property type="entry name" value="HTH_LacI"/>
    <property type="match status" value="1"/>
</dbReference>
<evidence type="ECO:0000256" key="2">
    <source>
        <dbReference type="ARBA" id="ARBA00023125"/>
    </source>
</evidence>
<keyword evidence="6" id="KW-1185">Reference proteome</keyword>
<dbReference type="InterPro" id="IPR046335">
    <property type="entry name" value="LacI/GalR-like_sensor"/>
</dbReference>
<dbReference type="PANTHER" id="PTHR30146">
    <property type="entry name" value="LACI-RELATED TRANSCRIPTIONAL REPRESSOR"/>
    <property type="match status" value="1"/>
</dbReference>
<accession>A0ABM6FNG6</accession>